<dbReference type="Proteomes" id="UP001597467">
    <property type="component" value="Unassembled WGS sequence"/>
</dbReference>
<reference evidence="5" key="1">
    <citation type="journal article" date="2019" name="Int. J. Syst. Evol. Microbiol.">
        <title>The Global Catalogue of Microorganisms (GCM) 10K type strain sequencing project: providing services to taxonomists for standard genome sequencing and annotation.</title>
        <authorList>
            <consortium name="The Broad Institute Genomics Platform"/>
            <consortium name="The Broad Institute Genome Sequencing Center for Infectious Disease"/>
            <person name="Wu L."/>
            <person name="Ma J."/>
        </authorList>
    </citation>
    <scope>NUCLEOTIDE SEQUENCE [LARGE SCALE GENOMIC DNA]</scope>
    <source>
        <strain evidence="5">KCTC 42808</strain>
    </source>
</reference>
<dbReference type="Pfam" id="PF18962">
    <property type="entry name" value="Por_Secre_tail"/>
    <property type="match status" value="1"/>
</dbReference>
<organism evidence="4 5">
    <name type="scientific">Lacinutrix gracilariae</name>
    <dbReference type="NCBI Taxonomy" id="1747198"/>
    <lineage>
        <taxon>Bacteria</taxon>
        <taxon>Pseudomonadati</taxon>
        <taxon>Bacteroidota</taxon>
        <taxon>Flavobacteriia</taxon>
        <taxon>Flavobacteriales</taxon>
        <taxon>Flavobacteriaceae</taxon>
        <taxon>Lacinutrix</taxon>
    </lineage>
</organism>
<gene>
    <name evidence="4" type="ORF">ACFSSB_11525</name>
</gene>
<evidence type="ECO:0000256" key="1">
    <source>
        <dbReference type="ARBA" id="ARBA00022729"/>
    </source>
</evidence>
<comment type="caution">
    <text evidence="4">The sequence shown here is derived from an EMBL/GenBank/DDBJ whole genome shotgun (WGS) entry which is preliminary data.</text>
</comment>
<evidence type="ECO:0000313" key="5">
    <source>
        <dbReference type="Proteomes" id="UP001597467"/>
    </source>
</evidence>
<dbReference type="RefSeq" id="WP_379904348.1">
    <property type="nucleotide sequence ID" value="NZ_JBHULM010000011.1"/>
</dbReference>
<proteinExistence type="predicted"/>
<name>A0ABW5K5E0_9FLAO</name>
<feature type="chain" id="PRO_5045183143" evidence="2">
    <location>
        <begin position="20"/>
        <end position="287"/>
    </location>
</feature>
<evidence type="ECO:0000313" key="4">
    <source>
        <dbReference type="EMBL" id="MFD2542950.1"/>
    </source>
</evidence>
<dbReference type="EMBL" id="JBHULM010000011">
    <property type="protein sequence ID" value="MFD2542950.1"/>
    <property type="molecule type" value="Genomic_DNA"/>
</dbReference>
<sequence>MIKILHCFLVFFTFNSINAQVFSEDFSEASGVANSFSLDGWNQTRDTNDSFEDGFSVDSGGAWIADGFNNDGTTGAMRINMTNNVKRDWLTAPSVDLSTTPSTGSYTVEWKMAFTPNNGETFQTLNSGDQIRLLISIDGGVTYSSLALYDSSTTIPQWGETFSVELSDPSYFVSDVRFAFYAFESNTTVNATNVFIDDFQITDYSSLSTTDITISQGVDIYPNPTLNNLNVKNVSLSEVQLFTLLGQKVPVDFNESTIYTSKLTTGTYILKLTDEKGYTYTSKFIKK</sequence>
<dbReference type="InterPro" id="IPR026444">
    <property type="entry name" value="Secre_tail"/>
</dbReference>
<accession>A0ABW5K5E0</accession>
<dbReference type="Gene3D" id="2.60.120.260">
    <property type="entry name" value="Galactose-binding domain-like"/>
    <property type="match status" value="1"/>
</dbReference>
<keyword evidence="1 2" id="KW-0732">Signal</keyword>
<evidence type="ECO:0000259" key="3">
    <source>
        <dbReference type="Pfam" id="PF18962"/>
    </source>
</evidence>
<feature type="signal peptide" evidence="2">
    <location>
        <begin position="1"/>
        <end position="19"/>
    </location>
</feature>
<feature type="domain" description="Secretion system C-terminal sorting" evidence="3">
    <location>
        <begin position="220"/>
        <end position="285"/>
    </location>
</feature>
<dbReference type="NCBIfam" id="TIGR04183">
    <property type="entry name" value="Por_Secre_tail"/>
    <property type="match status" value="1"/>
</dbReference>
<evidence type="ECO:0000256" key="2">
    <source>
        <dbReference type="SAM" id="SignalP"/>
    </source>
</evidence>
<protein>
    <submittedName>
        <fullName evidence="4">T9SS type A sorting domain-containing protein</fullName>
    </submittedName>
</protein>
<keyword evidence="5" id="KW-1185">Reference proteome</keyword>